<evidence type="ECO:0000313" key="1">
    <source>
        <dbReference type="EMBL" id="EXZ30909.1"/>
    </source>
</evidence>
<comment type="caution">
    <text evidence="1">The sequence shown here is derived from an EMBL/GenBank/DDBJ whole genome shotgun (WGS) entry which is preliminary data.</text>
</comment>
<gene>
    <name evidence="1" type="ORF">M136_5338</name>
</gene>
<name>A0A015Z7R3_BACFG</name>
<accession>A0A015Z7R3</accession>
<dbReference type="AlphaFoldDB" id="A0A015Z7R3"/>
<organism evidence="1 2">
    <name type="scientific">Bacteroides fragilis str. S36L11</name>
    <dbReference type="NCBI Taxonomy" id="1339327"/>
    <lineage>
        <taxon>Bacteria</taxon>
        <taxon>Pseudomonadati</taxon>
        <taxon>Bacteroidota</taxon>
        <taxon>Bacteroidia</taxon>
        <taxon>Bacteroidales</taxon>
        <taxon>Bacteroidaceae</taxon>
        <taxon>Bacteroides</taxon>
    </lineage>
</organism>
<protein>
    <submittedName>
        <fullName evidence="1">Uncharacterized protein</fullName>
    </submittedName>
</protein>
<dbReference type="EMBL" id="JGDJ01000114">
    <property type="protein sequence ID" value="EXZ30909.1"/>
    <property type="molecule type" value="Genomic_DNA"/>
</dbReference>
<feature type="non-terminal residue" evidence="1">
    <location>
        <position position="294"/>
    </location>
</feature>
<sequence length="294" mass="33766">MKIVQILGHNPNWNVEAFTQQGIGDEFLITAISFGNKFVNNKRVAPILDKSMLDLQFYGQKNSGHLSKGKLSDFDFHPARFLNDDEATNIRINSCIEKAIEYQVSLGFKKVIIPHYYEDNYIAGIISTIKFANKYLKSNKQDGIEYFMTLPLAYDIIRNQDNVEDLLLELTDMSIIFDGYFVVCENKPEQGHKISNDIKLITNLSKVLRVLKYQGFKTIYGYANWDAIFFLAQTDIDYITIGTYENLRNFSIKRFTEDISGGASEGYYFSEKLLNMIRAKDLINIRANGMLDTI</sequence>
<dbReference type="RefSeq" id="WP_032569441.1">
    <property type="nucleotide sequence ID" value="NZ_JGDJ01000114.1"/>
</dbReference>
<proteinExistence type="predicted"/>
<dbReference type="Proteomes" id="UP000022082">
    <property type="component" value="Unassembled WGS sequence"/>
</dbReference>
<evidence type="ECO:0000313" key="2">
    <source>
        <dbReference type="Proteomes" id="UP000022082"/>
    </source>
</evidence>
<reference evidence="1 2" key="1">
    <citation type="submission" date="2014-02" db="EMBL/GenBank/DDBJ databases">
        <authorList>
            <person name="Sears C."/>
            <person name="Carroll K."/>
            <person name="Sack B.R."/>
            <person name="Qadri F."/>
            <person name="Myers L.L."/>
            <person name="Chung G.-T."/>
            <person name="Escheverria P."/>
            <person name="Fraser C.M."/>
            <person name="Sadzewicz L."/>
            <person name="Shefchek K.A."/>
            <person name="Tallon L."/>
            <person name="Das S.P."/>
            <person name="Daugherty S."/>
            <person name="Mongodin E.F."/>
        </authorList>
    </citation>
    <scope>NUCLEOTIDE SEQUENCE [LARGE SCALE GENOMIC DNA]</scope>
    <source>
        <strain evidence="1 2">S36L11</strain>
    </source>
</reference>